<dbReference type="Proteomes" id="UP000247569">
    <property type="component" value="Unassembled WGS sequence"/>
</dbReference>
<accession>A0A318KH50</accession>
<keyword evidence="2" id="KW-1185">Reference proteome</keyword>
<dbReference type="AlphaFoldDB" id="A0A318KH50"/>
<evidence type="ECO:0000313" key="1">
    <source>
        <dbReference type="EMBL" id="PXX66443.1"/>
    </source>
</evidence>
<sequence>MGGFRPYTKAELEQIERDQQDPKWLEWLAPENMNAQLDAFLNETVPDMSDNPWSAGGLDQAERYILDHFHDMDEVDRPQNATVADQLSRFIGEVFRRNFEGAWFNVPSMGGDRYKDFGPVIRHEWTDVYLDTGNLITATVDRQWGDYLSGIFSNSLETYREWVTAGRPPMAEWLKD</sequence>
<dbReference type="OrthoDB" id="4553508at2"/>
<evidence type="ECO:0000313" key="2">
    <source>
        <dbReference type="Proteomes" id="UP000247569"/>
    </source>
</evidence>
<dbReference type="EMBL" id="QJKF01000003">
    <property type="protein sequence ID" value="PXX66443.1"/>
    <property type="molecule type" value="Genomic_DNA"/>
</dbReference>
<protein>
    <submittedName>
        <fullName evidence="1">Uncharacterized protein</fullName>
    </submittedName>
</protein>
<proteinExistence type="predicted"/>
<organism evidence="1 2">
    <name type="scientific">Nocardia tenerifensis</name>
    <dbReference type="NCBI Taxonomy" id="228006"/>
    <lineage>
        <taxon>Bacteria</taxon>
        <taxon>Bacillati</taxon>
        <taxon>Actinomycetota</taxon>
        <taxon>Actinomycetes</taxon>
        <taxon>Mycobacteriales</taxon>
        <taxon>Nocardiaceae</taxon>
        <taxon>Nocardia</taxon>
    </lineage>
</organism>
<gene>
    <name evidence="1" type="ORF">DFR70_103191</name>
</gene>
<comment type="caution">
    <text evidence="1">The sequence shown here is derived from an EMBL/GenBank/DDBJ whole genome shotgun (WGS) entry which is preliminary data.</text>
</comment>
<dbReference type="RefSeq" id="WP_040731918.1">
    <property type="nucleotide sequence ID" value="NZ_QJKF01000003.1"/>
</dbReference>
<name>A0A318KH50_9NOCA</name>
<reference evidence="1 2" key="1">
    <citation type="submission" date="2018-05" db="EMBL/GenBank/DDBJ databases">
        <title>Genomic Encyclopedia of Type Strains, Phase IV (KMG-IV): sequencing the most valuable type-strain genomes for metagenomic binning, comparative biology and taxonomic classification.</title>
        <authorList>
            <person name="Goeker M."/>
        </authorList>
    </citation>
    <scope>NUCLEOTIDE SEQUENCE [LARGE SCALE GENOMIC DNA]</scope>
    <source>
        <strain evidence="1 2">DSM 44704</strain>
    </source>
</reference>